<keyword evidence="2 3" id="KW-0040">ANK repeat</keyword>
<feature type="compositionally biased region" description="Gly residues" evidence="4">
    <location>
        <begin position="102"/>
        <end position="116"/>
    </location>
</feature>
<feature type="region of interest" description="Disordered" evidence="4">
    <location>
        <begin position="402"/>
        <end position="433"/>
    </location>
</feature>
<sequence length="841" mass="90447">MRGSAKGTKDPEEYEDIFLHQTIGGSRIRSYSQRHGQHRLIRHHHPSIASAGTTSASYNSQTSSAGAAGATASSVSSYLENLPSITLDDSTPPPRPPRPPGGLLGISNGRGMGYGRSLGSSYDSPQATHGSFNGHVRSGANLYGAKNPSSSSGLSPSKLSSGGHHRPSMSVFPIQKALEIAMKESRLLAAASSRGGSGTSGTGMSTGITFVRELRKARHARGAIITEHGPTPDISLDEAEEGDMQTDSAESHRSSSREATETETKAAEQKRSDDLMSEFETRTTARFFSLSTGSHSYNSSIPEAGDIRIQRPAVTAMDAKGAYPGIAHLPHSLTAQSGAVALHYPRALRNVVLPSRPWQPSSESYAALASTTIPTIHSSASSSNNGSQDALFISSTFSTSTSNSSSSAASSSTSTSTPYQPHFSPVLSSSSSSSTFSSVPLWSSKSSTNASGSLQSNSAVHAVRELLDSYPAPSPYCVDDKKRSPLHFAAASGDLELVEFLLERGVRPDCGRDIAGNMPLHLAIISNRIDVVAALLKAGADMTLASPMTHKTPLDLAESRLSYLLSRAQDTAKYSTGSMDLHTSHSNNQIATRSSFHMPPAQSPALLYQIKGIVSLLRPYVVRQQKLQHGERQKERQKERSWDRADKYMRQQPSQDGIGGNNALWHTDPHSDAHYGDMEDDDDDDEDDDDDDDDMDTGEGQRRQQRKKLPLFRHDGDMDEDELPGYSAKPRKQGRRLNRRMDADETEVALESLMNGLSLLEATRKQQEQRQQLILDSASGSGGLSLGSISGLGVSEIGDGNLADSELDPRSEQDVDEALPDLLEQVQHVLQSIKLNENKGT</sequence>
<feature type="repeat" description="ANK" evidence="3">
    <location>
        <begin position="515"/>
        <end position="547"/>
    </location>
</feature>
<gene>
    <name evidence="5" type="ORF">BGZ95_009651</name>
</gene>
<feature type="compositionally biased region" description="Basic residues" evidence="4">
    <location>
        <begin position="729"/>
        <end position="738"/>
    </location>
</feature>
<dbReference type="AlphaFoldDB" id="A0AAD4H6J9"/>
<dbReference type="PANTHER" id="PTHR24173">
    <property type="entry name" value="ANKYRIN REPEAT CONTAINING"/>
    <property type="match status" value="1"/>
</dbReference>
<feature type="region of interest" description="Disordered" evidence="4">
    <location>
        <begin position="222"/>
        <end position="277"/>
    </location>
</feature>
<dbReference type="SUPFAM" id="SSF48403">
    <property type="entry name" value="Ankyrin repeat"/>
    <property type="match status" value="1"/>
</dbReference>
<feature type="region of interest" description="Disordered" evidence="4">
    <location>
        <begin position="626"/>
        <end position="740"/>
    </location>
</feature>
<feature type="compositionally biased region" description="Basic and acidic residues" evidence="4">
    <location>
        <begin position="667"/>
        <end position="677"/>
    </location>
</feature>
<evidence type="ECO:0000256" key="2">
    <source>
        <dbReference type="ARBA" id="ARBA00023043"/>
    </source>
</evidence>
<keyword evidence="6" id="KW-1185">Reference proteome</keyword>
<feature type="repeat" description="ANK" evidence="3">
    <location>
        <begin position="481"/>
        <end position="513"/>
    </location>
</feature>
<evidence type="ECO:0000313" key="6">
    <source>
        <dbReference type="Proteomes" id="UP001194580"/>
    </source>
</evidence>
<feature type="compositionally biased region" description="Acidic residues" evidence="4">
    <location>
        <begin position="678"/>
        <end position="697"/>
    </location>
</feature>
<feature type="region of interest" description="Disordered" evidence="4">
    <location>
        <begin position="795"/>
        <end position="817"/>
    </location>
</feature>
<evidence type="ECO:0000256" key="3">
    <source>
        <dbReference type="PROSITE-ProRule" id="PRU00023"/>
    </source>
</evidence>
<feature type="compositionally biased region" description="Basic and acidic residues" evidence="4">
    <location>
        <begin position="628"/>
        <end position="649"/>
    </location>
</feature>
<proteinExistence type="predicted"/>
<dbReference type="Proteomes" id="UP001194580">
    <property type="component" value="Unassembled WGS sequence"/>
</dbReference>
<organism evidence="5 6">
    <name type="scientific">Linnemannia exigua</name>
    <dbReference type="NCBI Taxonomy" id="604196"/>
    <lineage>
        <taxon>Eukaryota</taxon>
        <taxon>Fungi</taxon>
        <taxon>Fungi incertae sedis</taxon>
        <taxon>Mucoromycota</taxon>
        <taxon>Mortierellomycotina</taxon>
        <taxon>Mortierellomycetes</taxon>
        <taxon>Mortierellales</taxon>
        <taxon>Mortierellaceae</taxon>
        <taxon>Linnemannia</taxon>
    </lineage>
</organism>
<comment type="caution">
    <text evidence="5">The sequence shown here is derived from an EMBL/GenBank/DDBJ whole genome shotgun (WGS) entry which is preliminary data.</text>
</comment>
<feature type="compositionally biased region" description="Basic and acidic residues" evidence="4">
    <location>
        <begin position="249"/>
        <end position="277"/>
    </location>
</feature>
<dbReference type="PROSITE" id="PS50297">
    <property type="entry name" value="ANK_REP_REGION"/>
    <property type="match status" value="2"/>
</dbReference>
<dbReference type="SMART" id="SM00248">
    <property type="entry name" value="ANK"/>
    <property type="match status" value="2"/>
</dbReference>
<dbReference type="EMBL" id="JAAAIL010000587">
    <property type="protein sequence ID" value="KAG0274564.1"/>
    <property type="molecule type" value="Genomic_DNA"/>
</dbReference>
<name>A0AAD4H6J9_9FUNG</name>
<feature type="compositionally biased region" description="Polar residues" evidence="4">
    <location>
        <begin position="118"/>
        <end position="131"/>
    </location>
</feature>
<dbReference type="InterPro" id="IPR036770">
    <property type="entry name" value="Ankyrin_rpt-contain_sf"/>
</dbReference>
<dbReference type="InterPro" id="IPR002110">
    <property type="entry name" value="Ankyrin_rpt"/>
</dbReference>
<feature type="compositionally biased region" description="Acidic residues" evidence="4">
    <location>
        <begin position="235"/>
        <end position="244"/>
    </location>
</feature>
<dbReference type="Gene3D" id="1.25.40.20">
    <property type="entry name" value="Ankyrin repeat-containing domain"/>
    <property type="match status" value="1"/>
</dbReference>
<accession>A0AAD4H6J9</accession>
<feature type="compositionally biased region" description="Low complexity" evidence="4">
    <location>
        <begin position="148"/>
        <end position="162"/>
    </location>
</feature>
<dbReference type="Pfam" id="PF12796">
    <property type="entry name" value="Ank_2"/>
    <property type="match status" value="1"/>
</dbReference>
<feature type="region of interest" description="Disordered" evidence="4">
    <location>
        <begin position="83"/>
        <end position="168"/>
    </location>
</feature>
<evidence type="ECO:0000256" key="1">
    <source>
        <dbReference type="ARBA" id="ARBA00022737"/>
    </source>
</evidence>
<evidence type="ECO:0000256" key="4">
    <source>
        <dbReference type="SAM" id="MobiDB-lite"/>
    </source>
</evidence>
<dbReference type="PROSITE" id="PS50088">
    <property type="entry name" value="ANK_REPEAT"/>
    <property type="match status" value="2"/>
</dbReference>
<keyword evidence="1" id="KW-0677">Repeat</keyword>
<feature type="compositionally biased region" description="Pro residues" evidence="4">
    <location>
        <begin position="91"/>
        <end position="100"/>
    </location>
</feature>
<evidence type="ECO:0000313" key="5">
    <source>
        <dbReference type="EMBL" id="KAG0274564.1"/>
    </source>
</evidence>
<reference evidence="5" key="1">
    <citation type="journal article" date="2020" name="Fungal Divers.">
        <title>Resolving the Mortierellaceae phylogeny through synthesis of multi-gene phylogenetics and phylogenomics.</title>
        <authorList>
            <person name="Vandepol N."/>
            <person name="Liber J."/>
            <person name="Desiro A."/>
            <person name="Na H."/>
            <person name="Kennedy M."/>
            <person name="Barry K."/>
            <person name="Grigoriev I.V."/>
            <person name="Miller A.N."/>
            <person name="O'Donnell K."/>
            <person name="Stajich J.E."/>
            <person name="Bonito G."/>
        </authorList>
    </citation>
    <scope>NUCLEOTIDE SEQUENCE</scope>
    <source>
        <strain evidence="5">NRRL 28262</strain>
    </source>
</reference>
<protein>
    <recommendedName>
        <fullName evidence="7">Ankyrin</fullName>
    </recommendedName>
</protein>
<evidence type="ECO:0008006" key="7">
    <source>
        <dbReference type="Google" id="ProtNLM"/>
    </source>
</evidence>
<dbReference type="PANTHER" id="PTHR24173:SF74">
    <property type="entry name" value="ANKYRIN REPEAT DOMAIN-CONTAINING PROTEIN 16"/>
    <property type="match status" value="1"/>
</dbReference>